<proteinExistence type="predicted"/>
<dbReference type="Pfam" id="PF01263">
    <property type="entry name" value="Aldose_epim"/>
    <property type="match status" value="1"/>
</dbReference>
<dbReference type="AlphaFoldDB" id="A0A2N3YK87"/>
<dbReference type="CDD" id="cd09022">
    <property type="entry name" value="Aldose_epim_Ec_YihR"/>
    <property type="match status" value="1"/>
</dbReference>
<dbReference type="InterPro" id="IPR011013">
    <property type="entry name" value="Gal_mutarotase_sf_dom"/>
</dbReference>
<reference evidence="2 3" key="1">
    <citation type="submission" date="2017-12" db="EMBL/GenBank/DDBJ databases">
        <title>Sequencing the genomes of 1000 Actinobacteria strains.</title>
        <authorList>
            <person name="Klenk H.-P."/>
        </authorList>
    </citation>
    <scope>NUCLEOTIDE SEQUENCE [LARGE SCALE GENOMIC DNA]</scope>
    <source>
        <strain evidence="2 3">DSM 12806</strain>
    </source>
</reference>
<dbReference type="RefSeq" id="WP_211284009.1">
    <property type="nucleotide sequence ID" value="NZ_PJNE01000001.1"/>
</dbReference>
<name>A0A2N3YK87_9MICO</name>
<gene>
    <name evidence="2" type="ORF">ATL31_2109</name>
</gene>
<dbReference type="InterPro" id="IPR037480">
    <property type="entry name" value="YihR-like"/>
</dbReference>
<accession>A0A2N3YK87</accession>
<dbReference type="GO" id="GO:0033499">
    <property type="term" value="P:galactose catabolic process via UDP-galactose, Leloir pathway"/>
    <property type="evidence" value="ECO:0007669"/>
    <property type="project" value="TreeGrafter"/>
</dbReference>
<evidence type="ECO:0000313" key="2">
    <source>
        <dbReference type="EMBL" id="PKW27271.1"/>
    </source>
</evidence>
<dbReference type="SUPFAM" id="SSF74650">
    <property type="entry name" value="Galactose mutarotase-like"/>
    <property type="match status" value="1"/>
</dbReference>
<dbReference type="InterPro" id="IPR008183">
    <property type="entry name" value="Aldose_1/G6P_1-epimerase"/>
</dbReference>
<dbReference type="GO" id="GO:0004034">
    <property type="term" value="F:aldose 1-epimerase activity"/>
    <property type="evidence" value="ECO:0007669"/>
    <property type="project" value="TreeGrafter"/>
</dbReference>
<dbReference type="PANTHER" id="PTHR10091:SF0">
    <property type="entry name" value="GALACTOSE MUTAROTASE"/>
    <property type="match status" value="1"/>
</dbReference>
<sequence>MSTGRRPDPAPTPPGSAGGIPPSGAQYPITHGDQHATVVEVGGGIRAYEVGGRDVLQPYALDQMCDGAHGAPLVPWPNRLGDGRYRFDGEDHQVPLTEPEKGNAIHGFLRWQPWSCVTHEEGHVVMGTTLFPRPGYPFTLGVRVGYRLDDEGLSVTTSATNLGDRPAPYACGQHPYLAPADGLVDDCTLRLEASTRILTDPQRQLPTGREDVTGTAYDFREGRRLGDLAVDDAFTDLRRDERGRAWVSLESADGEVVGLWVDRAYPVVEIFTGDTLAPDRRRRGLGAEPMTGPPNAFQSGIGVARLDPGDTFRATWGVSLARRGDGGARRA</sequence>
<feature type="region of interest" description="Disordered" evidence="1">
    <location>
        <begin position="1"/>
        <end position="30"/>
    </location>
</feature>
<dbReference type="GO" id="GO:0030246">
    <property type="term" value="F:carbohydrate binding"/>
    <property type="evidence" value="ECO:0007669"/>
    <property type="project" value="InterPro"/>
</dbReference>
<dbReference type="InterPro" id="IPR014718">
    <property type="entry name" value="GH-type_carb-bd"/>
</dbReference>
<organism evidence="2 3">
    <name type="scientific">Phycicoccus duodecadis</name>
    <dbReference type="NCBI Taxonomy" id="173053"/>
    <lineage>
        <taxon>Bacteria</taxon>
        <taxon>Bacillati</taxon>
        <taxon>Actinomycetota</taxon>
        <taxon>Actinomycetes</taxon>
        <taxon>Micrococcales</taxon>
        <taxon>Intrasporangiaceae</taxon>
        <taxon>Phycicoccus</taxon>
    </lineage>
</organism>
<protein>
    <submittedName>
        <fullName evidence="2">Aldose 1-epimerase</fullName>
    </submittedName>
</protein>
<dbReference type="PANTHER" id="PTHR10091">
    <property type="entry name" value="ALDOSE-1-EPIMERASE"/>
    <property type="match status" value="1"/>
</dbReference>
<keyword evidence="3" id="KW-1185">Reference proteome</keyword>
<evidence type="ECO:0000313" key="3">
    <source>
        <dbReference type="Proteomes" id="UP000233781"/>
    </source>
</evidence>
<dbReference type="Proteomes" id="UP000233781">
    <property type="component" value="Unassembled WGS sequence"/>
</dbReference>
<dbReference type="Gene3D" id="2.70.98.10">
    <property type="match status" value="1"/>
</dbReference>
<dbReference type="EMBL" id="PJNE01000001">
    <property type="protein sequence ID" value="PKW27271.1"/>
    <property type="molecule type" value="Genomic_DNA"/>
</dbReference>
<dbReference type="GO" id="GO:0006006">
    <property type="term" value="P:glucose metabolic process"/>
    <property type="evidence" value="ECO:0007669"/>
    <property type="project" value="TreeGrafter"/>
</dbReference>
<comment type="caution">
    <text evidence="2">The sequence shown here is derived from an EMBL/GenBank/DDBJ whole genome shotgun (WGS) entry which is preliminary data.</text>
</comment>
<evidence type="ECO:0000256" key="1">
    <source>
        <dbReference type="SAM" id="MobiDB-lite"/>
    </source>
</evidence>